<reference evidence="1 2" key="1">
    <citation type="submission" date="2024-09" db="EMBL/GenBank/DDBJ databases">
        <title>Chromosome-scale assembly of Riccia fluitans.</title>
        <authorList>
            <person name="Paukszto L."/>
            <person name="Sawicki J."/>
            <person name="Karawczyk K."/>
            <person name="Piernik-Szablinska J."/>
            <person name="Szczecinska M."/>
            <person name="Mazdziarz M."/>
        </authorList>
    </citation>
    <scope>NUCLEOTIDE SEQUENCE [LARGE SCALE GENOMIC DNA]</scope>
    <source>
        <strain evidence="1">Rf_01</strain>
        <tissue evidence="1">Aerial parts of the thallus</tissue>
    </source>
</reference>
<dbReference type="EMBL" id="JBHFFA010000007">
    <property type="protein sequence ID" value="KAL2613200.1"/>
    <property type="molecule type" value="Genomic_DNA"/>
</dbReference>
<sequence>MVGKEFEFGLKIIVMLSVTTLLLSPTVISYCNAIEFESCAHTLDCVRRAVYSDSGLDSHSTSAAASSGVGCFMRHVYNLIRRLLVFMRLLKSTADKETNSATGMNLRRRTLPILMELRKAGIHCRGVPTGVCGVRYERSFRNLKATLNLPQIQFYDGTDKLLLNLCAFEMMKVPNHMKMVTAYVSVMDELISTEEDV</sequence>
<accession>A0ABD1XW69</accession>
<dbReference type="InterPro" id="IPR004158">
    <property type="entry name" value="DUF247_pln"/>
</dbReference>
<comment type="caution">
    <text evidence="1">The sequence shown here is derived from an EMBL/GenBank/DDBJ whole genome shotgun (WGS) entry which is preliminary data.</text>
</comment>
<name>A0ABD1XW69_9MARC</name>
<dbReference type="Pfam" id="PF03140">
    <property type="entry name" value="DUF247"/>
    <property type="match status" value="1"/>
</dbReference>
<protein>
    <submittedName>
        <fullName evidence="1">Uncharacterized protein</fullName>
    </submittedName>
</protein>
<proteinExistence type="predicted"/>
<gene>
    <name evidence="1" type="ORF">R1flu_024892</name>
</gene>
<dbReference type="PANTHER" id="PTHR31549">
    <property type="entry name" value="PROTEIN, PUTATIVE (DUF247)-RELATED-RELATED"/>
    <property type="match status" value="1"/>
</dbReference>
<dbReference type="AlphaFoldDB" id="A0ABD1XW69"/>
<evidence type="ECO:0000313" key="1">
    <source>
        <dbReference type="EMBL" id="KAL2613200.1"/>
    </source>
</evidence>
<organism evidence="1 2">
    <name type="scientific">Riccia fluitans</name>
    <dbReference type="NCBI Taxonomy" id="41844"/>
    <lineage>
        <taxon>Eukaryota</taxon>
        <taxon>Viridiplantae</taxon>
        <taxon>Streptophyta</taxon>
        <taxon>Embryophyta</taxon>
        <taxon>Marchantiophyta</taxon>
        <taxon>Marchantiopsida</taxon>
        <taxon>Marchantiidae</taxon>
        <taxon>Marchantiales</taxon>
        <taxon>Ricciaceae</taxon>
        <taxon>Riccia</taxon>
    </lineage>
</organism>
<dbReference type="PANTHER" id="PTHR31549:SF25">
    <property type="entry name" value="PROTEIN, PUTATIVE (DUF247)-RELATED"/>
    <property type="match status" value="1"/>
</dbReference>
<evidence type="ECO:0000313" key="2">
    <source>
        <dbReference type="Proteomes" id="UP001605036"/>
    </source>
</evidence>
<keyword evidence="2" id="KW-1185">Reference proteome</keyword>
<dbReference type="Proteomes" id="UP001605036">
    <property type="component" value="Unassembled WGS sequence"/>
</dbReference>